<reference evidence="1 2" key="1">
    <citation type="submission" date="2021-06" db="EMBL/GenBank/DDBJ databases">
        <authorList>
            <person name="Stanton E."/>
        </authorList>
    </citation>
    <scope>NUCLEOTIDE SEQUENCE [LARGE SCALE GENOMIC DNA]</scope>
    <source>
        <strain evidence="1 2">2021EL-00146</strain>
    </source>
</reference>
<evidence type="ECO:0000313" key="2">
    <source>
        <dbReference type="Proteomes" id="UP000787201"/>
    </source>
</evidence>
<organism evidence="1 2">
    <name type="scientific">Enterobacter sichuanensis</name>
    <dbReference type="NCBI Taxonomy" id="2071710"/>
    <lineage>
        <taxon>Bacteria</taxon>
        <taxon>Pseudomonadati</taxon>
        <taxon>Pseudomonadota</taxon>
        <taxon>Gammaproteobacteria</taxon>
        <taxon>Enterobacterales</taxon>
        <taxon>Enterobacteriaceae</taxon>
        <taxon>Enterobacter</taxon>
        <taxon>Enterobacter cloacae complex</taxon>
    </lineage>
</organism>
<evidence type="ECO:0000313" key="1">
    <source>
        <dbReference type="EMBL" id="MBU5924853.1"/>
    </source>
</evidence>
<name>A0ABS6GDI3_9ENTR</name>
<dbReference type="RefSeq" id="WP_216689666.1">
    <property type="nucleotide sequence ID" value="NZ_JAHLTI010000007.1"/>
</dbReference>
<dbReference type="EMBL" id="JAHLTI010000007">
    <property type="protein sequence ID" value="MBU5924853.1"/>
    <property type="molecule type" value="Genomic_DNA"/>
</dbReference>
<accession>A0ABS6GDI3</accession>
<dbReference type="Proteomes" id="UP000787201">
    <property type="component" value="Unassembled WGS sequence"/>
</dbReference>
<evidence type="ECO:0008006" key="3">
    <source>
        <dbReference type="Google" id="ProtNLM"/>
    </source>
</evidence>
<keyword evidence="2" id="KW-1185">Reference proteome</keyword>
<gene>
    <name evidence="1" type="ORF">KQV47_11705</name>
</gene>
<protein>
    <recommendedName>
        <fullName evidence="3">Restriction endonuclease</fullName>
    </recommendedName>
</protein>
<proteinExistence type="predicted"/>
<comment type="caution">
    <text evidence="1">The sequence shown here is derived from an EMBL/GenBank/DDBJ whole genome shotgun (WGS) entry which is preliminary data.</text>
</comment>
<sequence>MMNNTSPAQLLTRRDYFPNEADFHRQLFDDISNIIKVMEGSSDKYYGDDEDKLSHAIVATLGQLGYGATEQTKKNGSVDITVTTNTSQNKKFEWIAEAKIGYGPQKIFEGLLQLLTRYIKRDNCGGLIIYYQKEKSNVLFNNWLKYLYKKDWSDYCEIKGTLGKISPLLGHLNIKQYQRVADDCYHTDIKVIKPNGAPFDLRCFYVDVYHEPVDKSGVANKSLKEGIARNKIREMYHLWEAGEFKQENHKELFDALEVYFDGAMDPDKPDDMDDEVDE</sequence>